<keyword evidence="4" id="KW-1185">Reference proteome</keyword>
<feature type="coiled-coil region" evidence="1">
    <location>
        <begin position="164"/>
        <end position="227"/>
    </location>
</feature>
<feature type="region of interest" description="Disordered" evidence="2">
    <location>
        <begin position="613"/>
        <end position="856"/>
    </location>
</feature>
<feature type="compositionally biased region" description="Basic and acidic residues" evidence="2">
    <location>
        <begin position="658"/>
        <end position="669"/>
    </location>
</feature>
<name>A0AAU9IM13_9CILI</name>
<gene>
    <name evidence="3" type="ORF">BSTOLATCC_MIC11801</name>
</gene>
<feature type="compositionally biased region" description="Basic and acidic residues" evidence="2">
    <location>
        <begin position="697"/>
        <end position="707"/>
    </location>
</feature>
<feature type="compositionally biased region" description="Polar residues" evidence="2">
    <location>
        <begin position="823"/>
        <end position="843"/>
    </location>
</feature>
<feature type="compositionally biased region" description="Polar residues" evidence="2">
    <location>
        <begin position="636"/>
        <end position="656"/>
    </location>
</feature>
<proteinExistence type="predicted"/>
<feature type="compositionally biased region" description="Basic and acidic residues" evidence="2">
    <location>
        <begin position="451"/>
        <end position="472"/>
    </location>
</feature>
<feature type="compositionally biased region" description="Basic and acidic residues" evidence="2">
    <location>
        <begin position="564"/>
        <end position="581"/>
    </location>
</feature>
<dbReference type="Proteomes" id="UP001162131">
    <property type="component" value="Unassembled WGS sequence"/>
</dbReference>
<feature type="region of interest" description="Disordered" evidence="2">
    <location>
        <begin position="894"/>
        <end position="915"/>
    </location>
</feature>
<feature type="compositionally biased region" description="Basic and acidic residues" evidence="2">
    <location>
        <begin position="761"/>
        <end position="809"/>
    </location>
</feature>
<feature type="compositionally biased region" description="Polar residues" evidence="2">
    <location>
        <begin position="523"/>
        <end position="532"/>
    </location>
</feature>
<accession>A0AAU9IM13</accession>
<dbReference type="AlphaFoldDB" id="A0AAU9IM13"/>
<feature type="region of interest" description="Disordered" evidence="2">
    <location>
        <begin position="439"/>
        <end position="581"/>
    </location>
</feature>
<dbReference type="EMBL" id="CAJZBQ010000012">
    <property type="protein sequence ID" value="CAG9314806.1"/>
    <property type="molecule type" value="Genomic_DNA"/>
</dbReference>
<feature type="compositionally biased region" description="Basic and acidic residues" evidence="2">
    <location>
        <begin position="487"/>
        <end position="506"/>
    </location>
</feature>
<organism evidence="3 4">
    <name type="scientific">Blepharisma stoltei</name>
    <dbReference type="NCBI Taxonomy" id="1481888"/>
    <lineage>
        <taxon>Eukaryota</taxon>
        <taxon>Sar</taxon>
        <taxon>Alveolata</taxon>
        <taxon>Ciliophora</taxon>
        <taxon>Postciliodesmatophora</taxon>
        <taxon>Heterotrichea</taxon>
        <taxon>Heterotrichida</taxon>
        <taxon>Blepharismidae</taxon>
        <taxon>Blepharisma</taxon>
    </lineage>
</organism>
<evidence type="ECO:0000256" key="2">
    <source>
        <dbReference type="SAM" id="MobiDB-lite"/>
    </source>
</evidence>
<feature type="region of interest" description="Disordered" evidence="2">
    <location>
        <begin position="411"/>
        <end position="430"/>
    </location>
</feature>
<keyword evidence="1" id="KW-0175">Coiled coil</keyword>
<feature type="compositionally biased region" description="Polar residues" evidence="2">
    <location>
        <begin position="36"/>
        <end position="52"/>
    </location>
</feature>
<evidence type="ECO:0000313" key="3">
    <source>
        <dbReference type="EMBL" id="CAG9314806.1"/>
    </source>
</evidence>
<feature type="compositionally biased region" description="Polar residues" evidence="2">
    <location>
        <begin position="616"/>
        <end position="628"/>
    </location>
</feature>
<reference evidence="3" key="1">
    <citation type="submission" date="2021-09" db="EMBL/GenBank/DDBJ databases">
        <authorList>
            <consortium name="AG Swart"/>
            <person name="Singh M."/>
            <person name="Singh A."/>
            <person name="Seah K."/>
            <person name="Emmerich C."/>
        </authorList>
    </citation>
    <scope>NUCLEOTIDE SEQUENCE</scope>
    <source>
        <strain evidence="3">ATCC30299</strain>
    </source>
</reference>
<comment type="caution">
    <text evidence="3">The sequence shown here is derived from an EMBL/GenBank/DDBJ whole genome shotgun (WGS) entry which is preliminary data.</text>
</comment>
<evidence type="ECO:0000313" key="4">
    <source>
        <dbReference type="Proteomes" id="UP001162131"/>
    </source>
</evidence>
<evidence type="ECO:0000256" key="1">
    <source>
        <dbReference type="SAM" id="Coils"/>
    </source>
</evidence>
<sequence>MEYRKSSYWADSITSIMRKTEMNLHRIQTPLQQLYEEQSRPATSAVYQSNDPSDIRSRPRTANQPEDSPIEPNYMKTHIEKIVTDFLKFQRHDINSINDRLAILETSQAQSEANKENFQKSLNAVENKCLAETRRLEETFRGFVTQDDLKIVEESVKNTHLYQIAQVELDFKDLRSELHGIKEEAFIMVENRLRELAKSMINPKEILDLKNEVIRETAEKINEIENKISQDWQTLQNFNSETVEMYEKKFRDFNDVINDRIDDENKDWTKKIATVKNSITEECGKLKSEIQRLENEFSLGDIEYEIGDLRKQFTSLQKSVGNFASKQDLEEVRKSAANSQPVQIDTENLVEREEINEIIKEINKRLEEGKLLQIEIKKELEGIEMRIIELENESSGSEQGDFELIAQEKKTFQKQKDANPFKSAKAGFDNIEKESQKFEKLSSFGAQGIPEDIRSLSDIKPRDSEDSKRESPVLKGINIPDQPQKSPKKEPAKEIQEIKPQQKEKPQLVQKMPSPDIKPPQTSPDINPQPIQKSPDIKPQPKIVENPILPPEVKPQPKAAEAPKIAEPKSQPQEEPKKMSRNDLLAPFIQQITKNLFNTELEKCFEEVALARKRSQQLTQDPYSSYKTPQEEKKLNISSDSLKNIRQLKISPNHSFASRHDSSVEEIKYAPKPQQKVNQQAKDSKPPVDIAKGSQKIPEKVSKEIPKQPEVISKQIPGKPEVAKEIPKQPEPAKQIQKQPEPIKQAQKQPEPIKQVQKQPEPVKEVKKPSIVDEILQKKKQEEPKLPKEIPKQNVYKEEPKKPAAKDEWSNVLDEEDPWEVSPKSSSKAPLQQYKQDPWSSSAKAPVKESKAIVQQPKQELGEGLAFDTGSSIEINDDWNLGFSVVNQNQNILASKSPQKPNPVKEPPKPVVKAQVPPVKGNKMIINPPNISDSESDKISIEFDDLPLPF</sequence>
<protein>
    <submittedName>
        <fullName evidence="3">Uncharacterized protein</fullName>
    </submittedName>
</protein>
<feature type="region of interest" description="Disordered" evidence="2">
    <location>
        <begin position="36"/>
        <end position="72"/>
    </location>
</feature>
<feature type="compositionally biased region" description="Low complexity" evidence="2">
    <location>
        <begin position="732"/>
        <end position="760"/>
    </location>
</feature>